<accession>W1NTU1</accession>
<feature type="compositionally biased region" description="Basic and acidic residues" evidence="5">
    <location>
        <begin position="381"/>
        <end position="410"/>
    </location>
</feature>
<dbReference type="STRING" id="13333.W1NTU1"/>
<dbReference type="OMA" id="FQPPRHP"/>
<feature type="compositionally biased region" description="Basic and acidic residues" evidence="5">
    <location>
        <begin position="360"/>
        <end position="374"/>
    </location>
</feature>
<name>W1NTU1_AMBTC</name>
<evidence type="ECO:0000256" key="1">
    <source>
        <dbReference type="ARBA" id="ARBA00022723"/>
    </source>
</evidence>
<feature type="region of interest" description="Disordered" evidence="5">
    <location>
        <begin position="123"/>
        <end position="181"/>
    </location>
</feature>
<feature type="compositionally biased region" description="Basic and acidic residues" evidence="5">
    <location>
        <begin position="329"/>
        <end position="353"/>
    </location>
</feature>
<evidence type="ECO:0000256" key="5">
    <source>
        <dbReference type="SAM" id="MobiDB-lite"/>
    </source>
</evidence>
<reference evidence="8" key="1">
    <citation type="journal article" date="2013" name="Science">
        <title>The Amborella genome and the evolution of flowering plants.</title>
        <authorList>
            <consortium name="Amborella Genome Project"/>
        </authorList>
    </citation>
    <scope>NUCLEOTIDE SEQUENCE [LARGE SCALE GENOMIC DNA]</scope>
</reference>
<dbReference type="GO" id="GO:0008270">
    <property type="term" value="F:zinc ion binding"/>
    <property type="evidence" value="ECO:0007669"/>
    <property type="project" value="UniProtKB-KW"/>
</dbReference>
<evidence type="ECO:0000256" key="4">
    <source>
        <dbReference type="PROSITE-ProRule" id="PRU00322"/>
    </source>
</evidence>
<feature type="compositionally biased region" description="Gly residues" evidence="5">
    <location>
        <begin position="147"/>
        <end position="158"/>
    </location>
</feature>
<keyword evidence="2 4" id="KW-0863">Zinc-finger</keyword>
<keyword evidence="8" id="KW-1185">Reference proteome</keyword>
<dbReference type="GO" id="GO:0003712">
    <property type="term" value="F:transcription coregulator activity"/>
    <property type="evidence" value="ECO:0000318"/>
    <property type="project" value="GO_Central"/>
</dbReference>
<evidence type="ECO:0000259" key="6">
    <source>
        <dbReference type="PROSITE" id="PS50199"/>
    </source>
</evidence>
<feature type="compositionally biased region" description="Low complexity" evidence="5">
    <location>
        <begin position="245"/>
        <end position="255"/>
    </location>
</feature>
<sequence length="410" mass="46054">MLALGNWHTLGICNIIPVESTAVERLVAFEIVMVLHGGGSDEELASTLAASIDWFPLVLLGGGFGISTGFGYVHEKMGQGQGYWFGLLIGYGNSDRAGSASPLRHRKVDHHYGSDFDHFGGSRRGRGFRGGRGRGRFRDFSPPPFGRGRGGRSYGRGFEGPDYGSPPSFRGETMSRNNPNVPPREGDWICSEPSCGNLNFARRAYCNNCNKLRRDMAPFRPPGPHSPRGPYPGPPPPHGPPRMGGPPLDRGLPPRSMNGYESPPRGGYGPRGYGSGPPPPRHGGRFSDPRMGREARERERPGFHQEEIEFREREKFGRPLPHQEWGNGPRERERDDFFAERRGPYNDARRDRGPPSPHQPPRERWARNPRERSRSPLRGTGFKDYHRDSYMDRGREDRRGGTRERMDDAY</sequence>
<dbReference type="InterPro" id="IPR001876">
    <property type="entry name" value="Znf_RanBP2"/>
</dbReference>
<feature type="compositionally biased region" description="Basic residues" evidence="5">
    <location>
        <begin position="123"/>
        <end position="135"/>
    </location>
</feature>
<dbReference type="GO" id="GO:0005634">
    <property type="term" value="C:nucleus"/>
    <property type="evidence" value="ECO:0000318"/>
    <property type="project" value="GO_Central"/>
</dbReference>
<feature type="compositionally biased region" description="Basic and acidic residues" evidence="5">
    <location>
        <begin position="285"/>
        <end position="317"/>
    </location>
</feature>
<dbReference type="AlphaFoldDB" id="W1NTU1"/>
<gene>
    <name evidence="7" type="ORF">AMTR_s00109p00088820</name>
</gene>
<feature type="region of interest" description="Disordered" evidence="5">
    <location>
        <begin position="217"/>
        <end position="410"/>
    </location>
</feature>
<evidence type="ECO:0000313" key="7">
    <source>
        <dbReference type="EMBL" id="ERM98625.1"/>
    </source>
</evidence>
<dbReference type="eggNOG" id="ENOG502QS08">
    <property type="taxonomic scope" value="Eukaryota"/>
</dbReference>
<evidence type="ECO:0000256" key="2">
    <source>
        <dbReference type="ARBA" id="ARBA00022771"/>
    </source>
</evidence>
<dbReference type="EMBL" id="KI395307">
    <property type="protein sequence ID" value="ERM98625.1"/>
    <property type="molecule type" value="Genomic_DNA"/>
</dbReference>
<feature type="compositionally biased region" description="Pro residues" evidence="5">
    <location>
        <begin position="219"/>
        <end position="244"/>
    </location>
</feature>
<dbReference type="SUPFAM" id="SSF90209">
    <property type="entry name" value="Ran binding protein zinc finger-like"/>
    <property type="match status" value="1"/>
</dbReference>
<keyword evidence="1" id="KW-0479">Metal-binding</keyword>
<dbReference type="Gramene" id="ERM98625">
    <property type="protein sequence ID" value="ERM98625"/>
    <property type="gene ID" value="AMTR_s00109p00088820"/>
</dbReference>
<dbReference type="PROSITE" id="PS50199">
    <property type="entry name" value="ZF_RANBP2_2"/>
    <property type="match status" value="1"/>
</dbReference>
<dbReference type="GO" id="GO:0003723">
    <property type="term" value="F:RNA binding"/>
    <property type="evidence" value="ECO:0000318"/>
    <property type="project" value="GO_Central"/>
</dbReference>
<feature type="compositionally biased region" description="Gly residues" evidence="5">
    <location>
        <begin position="266"/>
        <end position="275"/>
    </location>
</feature>
<dbReference type="Proteomes" id="UP000017836">
    <property type="component" value="Unassembled WGS sequence"/>
</dbReference>
<proteinExistence type="predicted"/>
<dbReference type="SMART" id="SM00547">
    <property type="entry name" value="ZnF_RBZ"/>
    <property type="match status" value="1"/>
</dbReference>
<keyword evidence="3" id="KW-0862">Zinc</keyword>
<dbReference type="InterPro" id="IPR036443">
    <property type="entry name" value="Znf_RanBP2_sf"/>
</dbReference>
<evidence type="ECO:0000256" key="3">
    <source>
        <dbReference type="ARBA" id="ARBA00022833"/>
    </source>
</evidence>
<dbReference type="Gene3D" id="4.10.1060.10">
    <property type="entry name" value="Zinc finger, RanBP2-type"/>
    <property type="match status" value="1"/>
</dbReference>
<dbReference type="PROSITE" id="PS01358">
    <property type="entry name" value="ZF_RANBP2_1"/>
    <property type="match status" value="1"/>
</dbReference>
<dbReference type="FunFam" id="4.10.1060.10:FF:000017">
    <property type="entry name" value="FUS RNA-binding protein"/>
    <property type="match status" value="1"/>
</dbReference>
<protein>
    <recommendedName>
        <fullName evidence="6">RanBP2-type domain-containing protein</fullName>
    </recommendedName>
</protein>
<evidence type="ECO:0000313" key="8">
    <source>
        <dbReference type="Proteomes" id="UP000017836"/>
    </source>
</evidence>
<organism evidence="7 8">
    <name type="scientific">Amborella trichopoda</name>
    <dbReference type="NCBI Taxonomy" id="13333"/>
    <lineage>
        <taxon>Eukaryota</taxon>
        <taxon>Viridiplantae</taxon>
        <taxon>Streptophyta</taxon>
        <taxon>Embryophyta</taxon>
        <taxon>Tracheophyta</taxon>
        <taxon>Spermatophyta</taxon>
        <taxon>Magnoliopsida</taxon>
        <taxon>Amborellales</taxon>
        <taxon>Amborellaceae</taxon>
        <taxon>Amborella</taxon>
    </lineage>
</organism>
<dbReference type="HOGENOM" id="CLU_071427_0_0_1"/>
<feature type="domain" description="RanBP2-type" evidence="6">
    <location>
        <begin position="184"/>
        <end position="215"/>
    </location>
</feature>